<feature type="binding site" evidence="4">
    <location>
        <position position="186"/>
    </location>
    <ligand>
        <name>dihydroxyacetone phosphate</name>
        <dbReference type="ChEBI" id="CHEBI:57642"/>
    </ligand>
</feature>
<dbReference type="InterPro" id="IPR013785">
    <property type="entry name" value="Aldolase_TIM"/>
</dbReference>
<dbReference type="Proteomes" id="UP000501868">
    <property type="component" value="Chromosome"/>
</dbReference>
<dbReference type="NCBIfam" id="TIGR00167">
    <property type="entry name" value="cbbA"/>
    <property type="match status" value="1"/>
</dbReference>
<evidence type="ECO:0000256" key="4">
    <source>
        <dbReference type="PIRSR" id="PIRSR001359-2"/>
    </source>
</evidence>
<reference evidence="6 7" key="2">
    <citation type="submission" date="2020-04" db="EMBL/GenBank/DDBJ databases">
        <authorList>
            <person name="Fomenkov A."/>
            <person name="Anton B.P."/>
            <person name="Roberts R.J."/>
        </authorList>
    </citation>
    <scope>NUCLEOTIDE SEQUENCE [LARGE SCALE GENOMIC DNA]</scope>
    <source>
        <strain evidence="6 7">S2</strain>
    </source>
</reference>
<proteinExistence type="predicted"/>
<dbReference type="SUPFAM" id="SSF51569">
    <property type="entry name" value="Aldolase"/>
    <property type="match status" value="1"/>
</dbReference>
<dbReference type="PANTHER" id="PTHR30304">
    <property type="entry name" value="D-TAGATOSE-1,6-BISPHOSPHATE ALDOLASE"/>
    <property type="match status" value="1"/>
</dbReference>
<keyword evidence="5" id="KW-0862">Zinc</keyword>
<evidence type="ECO:0000313" key="6">
    <source>
        <dbReference type="EMBL" id="QIZ09303.1"/>
    </source>
</evidence>
<feature type="binding site" evidence="4">
    <location>
        <begin position="235"/>
        <end position="238"/>
    </location>
    <ligand>
        <name>dihydroxyacetone phosphate</name>
        <dbReference type="ChEBI" id="CHEBI:57642"/>
    </ligand>
</feature>
<dbReference type="EMBL" id="CP051128">
    <property type="protein sequence ID" value="QIZ09303.1"/>
    <property type="molecule type" value="Genomic_DNA"/>
</dbReference>
<dbReference type="Gene3D" id="3.20.20.70">
    <property type="entry name" value="Aldolase class I"/>
    <property type="match status" value="1"/>
</dbReference>
<dbReference type="Pfam" id="PF01116">
    <property type="entry name" value="F_bP_aldolase"/>
    <property type="match status" value="1"/>
</dbReference>
<feature type="binding site" evidence="5">
    <location>
        <position position="109"/>
    </location>
    <ligand>
        <name>Zn(2+)</name>
        <dbReference type="ChEBI" id="CHEBI:29105"/>
        <label>2</label>
    </ligand>
</feature>
<name>A0A6H1P6Y5_PRIMG</name>
<dbReference type="NCBIfam" id="NF009374">
    <property type="entry name" value="PRK12737.1"/>
    <property type="match status" value="1"/>
</dbReference>
<dbReference type="GO" id="GO:0008270">
    <property type="term" value="F:zinc ion binding"/>
    <property type="evidence" value="ECO:0007669"/>
    <property type="project" value="InterPro"/>
</dbReference>
<sequence>MYIKESKLVNTKEMLIHARNSGYAVPAFNIHNLETIQAVTEAAAELSSPVILAATPGTFSYAGRDYIQSIVETAAARYSIPIALHLDHHEKVGDIYRSLELGVKSVMIDGSHHPFAKNIQITKEIVDLAKQFNASVEGELGRLGGQEDDLIVNNEDSYYTDPDAAVVFVKETGIDSLAVAIGTAHGLYDSKPKLDFDRLAIIQKKLDIPLVLHGASGISVEDVRKCISLGCCKVNIATELKIPFSEALRDFLVRHPNESDPRKYMAPAKVAMKQVANEKIKMCLSDGKA</sequence>
<dbReference type="PANTHER" id="PTHR30304:SF0">
    <property type="entry name" value="D-TAGATOSE-1,6-BISPHOSPHATE ALDOLASE SUBUNIT GATY-RELATED"/>
    <property type="match status" value="1"/>
</dbReference>
<gene>
    <name evidence="6" type="ORF">HFZ78_23525</name>
</gene>
<feature type="binding site" evidence="5">
    <location>
        <position position="139"/>
    </location>
    <ligand>
        <name>Zn(2+)</name>
        <dbReference type="ChEBI" id="CHEBI:29105"/>
        <label>2</label>
    </ligand>
</feature>
<dbReference type="PROSITE" id="PS00806">
    <property type="entry name" value="ALDOLASE_CLASS_II_2"/>
    <property type="match status" value="1"/>
</dbReference>
<dbReference type="GO" id="GO:0009025">
    <property type="term" value="F:tagatose-bisphosphate aldolase activity"/>
    <property type="evidence" value="ECO:0007669"/>
    <property type="project" value="UniProtKB-ARBA"/>
</dbReference>
<feature type="active site" description="Proton donor" evidence="3">
    <location>
        <position position="87"/>
    </location>
</feature>
<accession>A0A6H1P6Y5</accession>
<evidence type="ECO:0000256" key="1">
    <source>
        <dbReference type="ARBA" id="ARBA00031246"/>
    </source>
</evidence>
<dbReference type="PIRSF" id="PIRSF001359">
    <property type="entry name" value="F_bP_aldolase_II"/>
    <property type="match status" value="1"/>
</dbReference>
<evidence type="ECO:0000256" key="2">
    <source>
        <dbReference type="ARBA" id="ARBA00032933"/>
    </source>
</evidence>
<protein>
    <recommendedName>
        <fullName evidence="2">D-tagatose-bisphosphate aldolase class II</fullName>
    </recommendedName>
    <alternativeName>
        <fullName evidence="1">Tagatose-bisphosphate aldolase</fullName>
    </alternativeName>
</protein>
<dbReference type="InterPro" id="IPR050246">
    <property type="entry name" value="Class_II_FBP_aldolase"/>
</dbReference>
<feature type="binding site" evidence="5">
    <location>
        <position position="213"/>
    </location>
    <ligand>
        <name>Zn(2+)</name>
        <dbReference type="ChEBI" id="CHEBI:29105"/>
        <label>1</label>
        <note>catalytic</note>
    </ligand>
</feature>
<evidence type="ECO:0000256" key="5">
    <source>
        <dbReference type="PIRSR" id="PIRSR001359-3"/>
    </source>
</evidence>
<feature type="binding site" evidence="5">
    <location>
        <position position="88"/>
    </location>
    <ligand>
        <name>Zn(2+)</name>
        <dbReference type="ChEBI" id="CHEBI:29105"/>
        <label>1</label>
        <note>catalytic</note>
    </ligand>
</feature>
<evidence type="ECO:0000313" key="7">
    <source>
        <dbReference type="Proteomes" id="UP000501868"/>
    </source>
</evidence>
<dbReference type="PROSITE" id="PS00602">
    <property type="entry name" value="ALDOLASE_CLASS_II_1"/>
    <property type="match status" value="1"/>
</dbReference>
<dbReference type="NCBIfam" id="NF006626">
    <property type="entry name" value="PRK09195.1"/>
    <property type="match status" value="1"/>
</dbReference>
<dbReference type="InterPro" id="IPR000771">
    <property type="entry name" value="FBA_II"/>
</dbReference>
<feature type="binding site" evidence="4">
    <location>
        <begin position="214"/>
        <end position="216"/>
    </location>
    <ligand>
        <name>dihydroxyacetone phosphate</name>
        <dbReference type="ChEBI" id="CHEBI:57642"/>
    </ligand>
</feature>
<dbReference type="FunFam" id="3.20.20.70:FF:000043">
    <property type="entry name" value="D-tagatose-1,6-bisphosphate aldolase subunit GatY"/>
    <property type="match status" value="1"/>
</dbReference>
<comment type="cofactor">
    <cofactor evidence="5">
        <name>Zn(2+)</name>
        <dbReference type="ChEBI" id="CHEBI:29105"/>
    </cofactor>
    <text evidence="5">Binds 2 Zn(2+) ions per subunit. One is catalytic and the other provides a structural contribution.</text>
</comment>
<feature type="binding site" evidence="5">
    <location>
        <position position="185"/>
    </location>
    <ligand>
        <name>Zn(2+)</name>
        <dbReference type="ChEBI" id="CHEBI:29105"/>
        <label>1</label>
        <note>catalytic</note>
    </ligand>
</feature>
<dbReference type="AlphaFoldDB" id="A0A6H1P6Y5"/>
<reference evidence="6 7" key="1">
    <citation type="submission" date="2020-04" db="EMBL/GenBank/DDBJ databases">
        <title>Genome-Wide Identification of 5-Methylcytosine Sites in Bacterial Genomes By High-Throughput Sequencing of MspJI Restriction Fragments.</title>
        <authorList>
            <person name="Wu V."/>
        </authorList>
    </citation>
    <scope>NUCLEOTIDE SEQUENCE [LARGE SCALE GENOMIC DNA]</scope>
    <source>
        <strain evidence="6 7">S2</strain>
    </source>
</reference>
<organism evidence="6 7">
    <name type="scientific">Priestia megaterium</name>
    <name type="common">Bacillus megaterium</name>
    <dbReference type="NCBI Taxonomy" id="1404"/>
    <lineage>
        <taxon>Bacteria</taxon>
        <taxon>Bacillati</taxon>
        <taxon>Bacillota</taxon>
        <taxon>Bacilli</taxon>
        <taxon>Bacillales</taxon>
        <taxon>Bacillaceae</taxon>
        <taxon>Priestia</taxon>
    </lineage>
</organism>
<keyword evidence="5" id="KW-0479">Metal-binding</keyword>
<dbReference type="CDD" id="cd00947">
    <property type="entry name" value="TBP_aldolase_IIB"/>
    <property type="match status" value="1"/>
</dbReference>
<evidence type="ECO:0000256" key="3">
    <source>
        <dbReference type="PIRSR" id="PIRSR001359-1"/>
    </source>
</evidence>
<dbReference type="GO" id="GO:0005975">
    <property type="term" value="P:carbohydrate metabolic process"/>
    <property type="evidence" value="ECO:0007669"/>
    <property type="project" value="InterPro"/>
</dbReference>